<dbReference type="PANTHER" id="PTHR11638">
    <property type="entry name" value="ATP-DEPENDENT CLP PROTEASE"/>
    <property type="match status" value="1"/>
</dbReference>
<comment type="caution">
    <text evidence="5">The sequence shown here is derived from an EMBL/GenBank/DDBJ whole genome shotgun (WGS) entry which is preliminary data.</text>
</comment>
<keyword evidence="1" id="KW-0547">Nucleotide-binding</keyword>
<evidence type="ECO:0000256" key="2">
    <source>
        <dbReference type="ARBA" id="ARBA00022840"/>
    </source>
</evidence>
<dbReference type="Pfam" id="PF17871">
    <property type="entry name" value="AAA_lid_9"/>
    <property type="match status" value="1"/>
</dbReference>
<evidence type="ECO:0000256" key="1">
    <source>
        <dbReference type="ARBA" id="ARBA00022741"/>
    </source>
</evidence>
<name>A0ABQ6JKB1_9ACTN</name>
<keyword evidence="2" id="KW-0067">ATP-binding</keyword>
<dbReference type="Gene3D" id="3.40.50.300">
    <property type="entry name" value="P-loop containing nucleotide triphosphate hydrolases"/>
    <property type="match status" value="1"/>
</dbReference>
<feature type="domain" description="ClpA/ClpB AAA lid" evidence="4">
    <location>
        <begin position="3"/>
        <end position="43"/>
    </location>
</feature>
<evidence type="ECO:0000313" key="5">
    <source>
        <dbReference type="EMBL" id="GMA87302.1"/>
    </source>
</evidence>
<accession>A0ABQ6JKB1</accession>
<organism evidence="5 6">
    <name type="scientific">Angustibacter aerolatus</name>
    <dbReference type="NCBI Taxonomy" id="1162965"/>
    <lineage>
        <taxon>Bacteria</taxon>
        <taxon>Bacillati</taxon>
        <taxon>Actinomycetota</taxon>
        <taxon>Actinomycetes</taxon>
        <taxon>Kineosporiales</taxon>
        <taxon>Kineosporiaceae</taxon>
    </lineage>
</organism>
<keyword evidence="6" id="KW-1185">Reference proteome</keyword>
<gene>
    <name evidence="5" type="ORF">GCM10025868_25520</name>
</gene>
<dbReference type="InterPro" id="IPR050130">
    <property type="entry name" value="ClpA_ClpB"/>
</dbReference>
<evidence type="ECO:0000256" key="3">
    <source>
        <dbReference type="SAM" id="MobiDB-lite"/>
    </source>
</evidence>
<evidence type="ECO:0000259" key="4">
    <source>
        <dbReference type="Pfam" id="PF17871"/>
    </source>
</evidence>
<sequence>MPDTVAILRGLKERYEAHHKVAIADSALVAAATLSDRYITGRQPARQGDRPRRRGRVAAAHGDRQLAGRDRRACAAPSTG</sequence>
<proteinExistence type="predicted"/>
<dbReference type="PANTHER" id="PTHR11638:SF18">
    <property type="entry name" value="HEAT SHOCK PROTEIN 104"/>
    <property type="match status" value="1"/>
</dbReference>
<evidence type="ECO:0000313" key="6">
    <source>
        <dbReference type="Proteomes" id="UP001157017"/>
    </source>
</evidence>
<dbReference type="EMBL" id="BSUZ01000001">
    <property type="protein sequence ID" value="GMA87302.1"/>
    <property type="molecule type" value="Genomic_DNA"/>
</dbReference>
<dbReference type="Proteomes" id="UP001157017">
    <property type="component" value="Unassembled WGS sequence"/>
</dbReference>
<reference evidence="6" key="1">
    <citation type="journal article" date="2019" name="Int. J. Syst. Evol. Microbiol.">
        <title>The Global Catalogue of Microorganisms (GCM) 10K type strain sequencing project: providing services to taxonomists for standard genome sequencing and annotation.</title>
        <authorList>
            <consortium name="The Broad Institute Genomics Platform"/>
            <consortium name="The Broad Institute Genome Sequencing Center for Infectious Disease"/>
            <person name="Wu L."/>
            <person name="Ma J."/>
        </authorList>
    </citation>
    <scope>NUCLEOTIDE SEQUENCE [LARGE SCALE GENOMIC DNA]</scope>
    <source>
        <strain evidence="6">NBRC 108730</strain>
    </source>
</reference>
<feature type="compositionally biased region" description="Basic and acidic residues" evidence="3">
    <location>
        <begin position="61"/>
        <end position="73"/>
    </location>
</feature>
<feature type="region of interest" description="Disordered" evidence="3">
    <location>
        <begin position="38"/>
        <end position="80"/>
    </location>
</feature>
<dbReference type="InterPro" id="IPR027417">
    <property type="entry name" value="P-loop_NTPase"/>
</dbReference>
<protein>
    <recommendedName>
        <fullName evidence="4">ClpA/ClpB AAA lid domain-containing protein</fullName>
    </recommendedName>
</protein>
<dbReference type="InterPro" id="IPR041546">
    <property type="entry name" value="ClpA/ClpB_AAA_lid"/>
</dbReference>